<comment type="caution">
    <text evidence="1">The sequence shown here is derived from an EMBL/GenBank/DDBJ whole genome shotgun (WGS) entry which is preliminary data.</text>
</comment>
<gene>
    <name evidence="1" type="ORF">PACLA_8A025180</name>
</gene>
<sequence length="191" mass="21239">MVKESGLSNGDGEYDLYLLLPNCSQKARVYCADMNTDNPLEYITLSAGRDTNYALNNRLPNGEYHSKHAKTAYDKIRLEVPSLNVLIGDSRFSVQIEGTYIERYATAKDCMWAASCEAYRQNKHGKTEADLTGTDFKFPSSIPYNTNSWPTCASGWLAPTMSVDRKKWSVRCGGYCGGCKPTSLVLELDAC</sequence>
<dbReference type="PROSITE" id="PS51046">
    <property type="entry name" value="GON"/>
    <property type="match status" value="1"/>
</dbReference>
<dbReference type="GO" id="GO:0004222">
    <property type="term" value="F:metalloendopeptidase activity"/>
    <property type="evidence" value="ECO:0007669"/>
    <property type="project" value="InterPro"/>
</dbReference>
<protein>
    <submittedName>
        <fullName evidence="1">Brain-specific angiogenesis inhibitor 3</fullName>
    </submittedName>
</protein>
<dbReference type="Pfam" id="PF08685">
    <property type="entry name" value="GON"/>
    <property type="match status" value="2"/>
</dbReference>
<dbReference type="EMBL" id="CACRXK020002058">
    <property type="protein sequence ID" value="CAB3992464.1"/>
    <property type="molecule type" value="Genomic_DNA"/>
</dbReference>
<evidence type="ECO:0000313" key="2">
    <source>
        <dbReference type="Proteomes" id="UP001152795"/>
    </source>
</evidence>
<dbReference type="InterPro" id="IPR012314">
    <property type="entry name" value="Pept_M12B_GON-ADAMTSs"/>
</dbReference>
<evidence type="ECO:0000313" key="1">
    <source>
        <dbReference type="EMBL" id="CAB3992464.1"/>
    </source>
</evidence>
<dbReference type="GO" id="GO:0008270">
    <property type="term" value="F:zinc ion binding"/>
    <property type="evidence" value="ECO:0007669"/>
    <property type="project" value="InterPro"/>
</dbReference>
<organism evidence="1 2">
    <name type="scientific">Paramuricea clavata</name>
    <name type="common">Red gorgonian</name>
    <name type="synonym">Violescent sea-whip</name>
    <dbReference type="NCBI Taxonomy" id="317549"/>
    <lineage>
        <taxon>Eukaryota</taxon>
        <taxon>Metazoa</taxon>
        <taxon>Cnidaria</taxon>
        <taxon>Anthozoa</taxon>
        <taxon>Octocorallia</taxon>
        <taxon>Malacalcyonacea</taxon>
        <taxon>Plexauridae</taxon>
        <taxon>Paramuricea</taxon>
    </lineage>
</organism>
<proteinExistence type="predicted"/>
<dbReference type="AlphaFoldDB" id="A0A6S7GGE2"/>
<dbReference type="OrthoDB" id="5855429at2759"/>
<name>A0A6S7GGE2_PARCT</name>
<dbReference type="Proteomes" id="UP001152795">
    <property type="component" value="Unassembled WGS sequence"/>
</dbReference>
<reference evidence="1" key="1">
    <citation type="submission" date="2020-04" db="EMBL/GenBank/DDBJ databases">
        <authorList>
            <person name="Alioto T."/>
            <person name="Alioto T."/>
            <person name="Gomez Garrido J."/>
        </authorList>
    </citation>
    <scope>NUCLEOTIDE SEQUENCE</scope>
    <source>
        <strain evidence="1">A484AB</strain>
    </source>
</reference>
<keyword evidence="2" id="KW-1185">Reference proteome</keyword>
<accession>A0A6S7GGE2</accession>